<feature type="site" description="Important for catalytic activity, responsible for pKa modulation of the active site Glu and correct orientation of both the proton donor and substrate" evidence="5">
    <location>
        <position position="120"/>
    </location>
</feature>
<keyword evidence="3 6" id="KW-0378">Hydrolase</keyword>
<protein>
    <submittedName>
        <fullName evidence="7">Glycoside hydrolase</fullName>
    </submittedName>
</protein>
<name>A0A3B0CC86_9BACL</name>
<dbReference type="CDD" id="cd08981">
    <property type="entry name" value="GH43_Bt1873-like"/>
    <property type="match status" value="1"/>
</dbReference>
<dbReference type="GO" id="GO:0005975">
    <property type="term" value="P:carbohydrate metabolic process"/>
    <property type="evidence" value="ECO:0007669"/>
    <property type="project" value="InterPro"/>
</dbReference>
<accession>A0A3B0CC86</accession>
<keyword evidence="8" id="KW-1185">Reference proteome</keyword>
<gene>
    <name evidence="7" type="ORF">D7M11_16270</name>
</gene>
<dbReference type="GO" id="GO:0004553">
    <property type="term" value="F:hydrolase activity, hydrolyzing O-glycosyl compounds"/>
    <property type="evidence" value="ECO:0007669"/>
    <property type="project" value="InterPro"/>
</dbReference>
<dbReference type="Gene3D" id="2.115.10.20">
    <property type="entry name" value="Glycosyl hydrolase domain, family 43"/>
    <property type="match status" value="1"/>
</dbReference>
<dbReference type="InterPro" id="IPR050727">
    <property type="entry name" value="GH43_arabinanases"/>
</dbReference>
<evidence type="ECO:0000256" key="3">
    <source>
        <dbReference type="ARBA" id="ARBA00022801"/>
    </source>
</evidence>
<comment type="caution">
    <text evidence="7">The sequence shown here is derived from an EMBL/GenBank/DDBJ whole genome shotgun (WGS) entry which is preliminary data.</text>
</comment>
<dbReference type="PANTHER" id="PTHR43301:SF3">
    <property type="entry name" value="ARABINAN ENDO-1,5-ALPHA-L-ARABINOSIDASE A-RELATED"/>
    <property type="match status" value="1"/>
</dbReference>
<proteinExistence type="inferred from homology"/>
<evidence type="ECO:0000313" key="8">
    <source>
        <dbReference type="Proteomes" id="UP000282311"/>
    </source>
</evidence>
<reference evidence="7 8" key="1">
    <citation type="journal article" date="2007" name="Int. J. Syst. Evol. Microbiol.">
        <title>Paenibacillus ginsengarvi sp. nov., isolated from soil from ginseng cultivation.</title>
        <authorList>
            <person name="Yoon M.H."/>
            <person name="Ten L.N."/>
            <person name="Im W.T."/>
        </authorList>
    </citation>
    <scope>NUCLEOTIDE SEQUENCE [LARGE SCALE GENOMIC DNA]</scope>
    <source>
        <strain evidence="7 8">KCTC 13059</strain>
    </source>
</reference>
<evidence type="ECO:0000256" key="5">
    <source>
        <dbReference type="PIRSR" id="PIRSR606710-2"/>
    </source>
</evidence>
<keyword evidence="4 6" id="KW-0326">Glycosidase</keyword>
<dbReference type="RefSeq" id="WP_120748296.1">
    <property type="nucleotide sequence ID" value="NZ_RBAH01000011.1"/>
</dbReference>
<organism evidence="7 8">
    <name type="scientific">Paenibacillus ginsengarvi</name>
    <dbReference type="NCBI Taxonomy" id="400777"/>
    <lineage>
        <taxon>Bacteria</taxon>
        <taxon>Bacillati</taxon>
        <taxon>Bacillota</taxon>
        <taxon>Bacilli</taxon>
        <taxon>Bacillales</taxon>
        <taxon>Paenibacillaceae</taxon>
        <taxon>Paenibacillus</taxon>
    </lineage>
</organism>
<dbReference type="OrthoDB" id="9763933at2"/>
<dbReference type="Pfam" id="PF04616">
    <property type="entry name" value="Glyco_hydro_43"/>
    <property type="match status" value="1"/>
</dbReference>
<comment type="similarity">
    <text evidence="2 6">Belongs to the glycosyl hydrolase 43 family.</text>
</comment>
<dbReference type="SUPFAM" id="SSF75005">
    <property type="entry name" value="Arabinanase/levansucrase/invertase"/>
    <property type="match status" value="1"/>
</dbReference>
<dbReference type="EMBL" id="RBAH01000011">
    <property type="protein sequence ID" value="RKN83752.1"/>
    <property type="molecule type" value="Genomic_DNA"/>
</dbReference>
<evidence type="ECO:0000256" key="2">
    <source>
        <dbReference type="ARBA" id="ARBA00009865"/>
    </source>
</evidence>
<evidence type="ECO:0000256" key="4">
    <source>
        <dbReference type="ARBA" id="ARBA00023295"/>
    </source>
</evidence>
<dbReference type="Proteomes" id="UP000282311">
    <property type="component" value="Unassembled WGS sequence"/>
</dbReference>
<sequence length="282" mass="31472">MITRDQLRIRDPFVLVDPEAGLYVMYGTNGIRGFDAYTSTDLENWDGPIPVLRPEEGFWADRDYWAPEVHLYRGRYYMLASLKAEEACRGTQVFVADSPLGPFRLCGGGPVTPGDWECLDGTLHIDEEGKPWMVFCHEWLQVHDGEMCAVPLDESLERATGEPVLLFKASEAPWSVARHTGIDYITDGPFLFRSGGELLMMWSSFGADGYALGLSRSISGKLAGPWTHDERPLYDKDGGHGMLFRDLRGEWMLTYHTPNGGSLERAVFVPFAAMRAGLAPEG</sequence>
<dbReference type="PANTHER" id="PTHR43301">
    <property type="entry name" value="ARABINAN ENDO-1,5-ALPHA-L-ARABINOSIDASE"/>
    <property type="match status" value="1"/>
</dbReference>
<comment type="pathway">
    <text evidence="1">Glycan metabolism; L-arabinan degradation.</text>
</comment>
<evidence type="ECO:0000256" key="6">
    <source>
        <dbReference type="RuleBase" id="RU361187"/>
    </source>
</evidence>
<evidence type="ECO:0000256" key="1">
    <source>
        <dbReference type="ARBA" id="ARBA00004834"/>
    </source>
</evidence>
<dbReference type="AlphaFoldDB" id="A0A3B0CC86"/>
<dbReference type="InterPro" id="IPR006710">
    <property type="entry name" value="Glyco_hydro_43"/>
</dbReference>
<evidence type="ECO:0000313" key="7">
    <source>
        <dbReference type="EMBL" id="RKN83752.1"/>
    </source>
</evidence>
<dbReference type="InterPro" id="IPR023296">
    <property type="entry name" value="Glyco_hydro_beta-prop_sf"/>
</dbReference>